<evidence type="ECO:0000256" key="5">
    <source>
        <dbReference type="ARBA" id="ARBA00022533"/>
    </source>
</evidence>
<dbReference type="Proteomes" id="UP000002281">
    <property type="component" value="Chromosome 1"/>
</dbReference>
<evidence type="ECO:0000313" key="20">
    <source>
        <dbReference type="VGNC" id="VGNC:51636"/>
    </source>
</evidence>
<comment type="similarity">
    <text evidence="4 16">Belongs to the pyruvate kinase family.</text>
</comment>
<evidence type="ECO:0000256" key="15">
    <source>
        <dbReference type="ARBA" id="ARBA00057695"/>
    </source>
</evidence>
<dbReference type="FunFam" id="2.40.33.10:FF:000023">
    <property type="entry name" value="Pyruvate kinase PKM"/>
    <property type="match status" value="1"/>
</dbReference>
<dbReference type="SUPFAM" id="SSF51621">
    <property type="entry name" value="Phosphoenolpyruvate/pyruvate domain"/>
    <property type="match status" value="1"/>
</dbReference>
<dbReference type="NCBIfam" id="TIGR01064">
    <property type="entry name" value="pyruv_kin"/>
    <property type="match status" value="1"/>
</dbReference>
<dbReference type="InterPro" id="IPR001697">
    <property type="entry name" value="Pyr_Knase"/>
</dbReference>
<dbReference type="FunFam" id="3.40.1380.20:FF:000002">
    <property type="entry name" value="Pyruvate kinase"/>
    <property type="match status" value="1"/>
</dbReference>
<keyword evidence="21" id="KW-1267">Proteomics identification</keyword>
<evidence type="ECO:0000256" key="13">
    <source>
        <dbReference type="ARBA" id="ARBA00023317"/>
    </source>
</evidence>
<evidence type="ECO:0000256" key="8">
    <source>
        <dbReference type="ARBA" id="ARBA00022741"/>
    </source>
</evidence>
<evidence type="ECO:0000313" key="18">
    <source>
        <dbReference type="Ensembl" id="ENSECAP00000043787.2"/>
    </source>
</evidence>
<name>A0A3Q2IDC8_HORSE</name>
<dbReference type="GO" id="GO:0005524">
    <property type="term" value="F:ATP binding"/>
    <property type="evidence" value="ECO:0007669"/>
    <property type="project" value="UniProtKB-KW"/>
</dbReference>
<dbReference type="Gene3D" id="3.40.1380.20">
    <property type="entry name" value="Pyruvate kinase, C-terminal domain"/>
    <property type="match status" value="1"/>
</dbReference>
<evidence type="ECO:0000256" key="10">
    <source>
        <dbReference type="ARBA" id="ARBA00022840"/>
    </source>
</evidence>
<evidence type="ECO:0000256" key="7">
    <source>
        <dbReference type="ARBA" id="ARBA00022723"/>
    </source>
</evidence>
<keyword evidence="8" id="KW-0547">Nucleotide-binding</keyword>
<dbReference type="Bgee" id="ENSECAG00000007644">
    <property type="expression patterns" value="Expressed in retina and 23 other cell types or tissues"/>
</dbReference>
<dbReference type="Ensembl" id="ENSECAT00000033119.2">
    <property type="protein sequence ID" value="ENSECAP00000043787.2"/>
    <property type="gene ID" value="ENSECAG00000007644.4"/>
</dbReference>
<dbReference type="InterPro" id="IPR036918">
    <property type="entry name" value="Pyrv_Knase_C_sf"/>
</dbReference>
<sequence length="522" mass="56687">MSKPHSDAGTAFIQTQQLHAAMADTFLEHMCRLDIDSPPITARNTGIICTIGPASRSVETLKEMIKSGMNVARLNFSHGTHEYHAETIKNVRTATESFASDPILYRPVAVALDTKGPEIRTGLIKGSGTAEVELKKGATLKITLDNAYMEKCDEKVLWLDYKNICKVVDVGSKIYVDDGLISLQVKEKGPDFLVTEVENGGSLGSKKGVNLPGAAVDLPAVSEKDIQDLKFGVEQDVDMVFASFIRKASDVHAVRKVLGDKGKNIKIISKIENHEGVRRFDEILEASDGIMVARGDLGIEIPAEKVFLAQKMMIGRCNRAGKPVICATQMLESMIKKPRPTRAEGSDVANAVLDGADCIMLSGETAKGDYPLEAVRMQHLVSSQGLRISPGSGWGWDGGTLWYRATPFRFLHTQSPSDNKKSEEGCAGQGVSCFFCSTFPAHTTSPVSFCSGGVLLHHTIALFTYSFRVVSPSLGLSTGILVSLPLDSPEDLSSSPLFWKRSRAPDPSCPLCLAFCLFCFFF</sequence>
<keyword evidence="12 16" id="KW-0324">Glycolysis</keyword>
<dbReference type="Gene3D" id="3.20.20.60">
    <property type="entry name" value="Phosphoenolpyruvate-binding domains"/>
    <property type="match status" value="1"/>
</dbReference>
<evidence type="ECO:0000256" key="11">
    <source>
        <dbReference type="ARBA" id="ARBA00022842"/>
    </source>
</evidence>
<accession>A0A3Q2IDC8</accession>
<comment type="pathway">
    <text evidence="3 16">Carbohydrate degradation; glycolysis; pyruvate from D-glyceraldehyde 3-phosphate: step 5/5.</text>
</comment>
<dbReference type="GO" id="GO:0004743">
    <property type="term" value="F:pyruvate kinase activity"/>
    <property type="evidence" value="ECO:0007669"/>
    <property type="project" value="UniProtKB-EC"/>
</dbReference>
<dbReference type="Gene3D" id="2.40.33.10">
    <property type="entry name" value="PK beta-barrel domain-like"/>
    <property type="match status" value="1"/>
</dbReference>
<dbReference type="InterPro" id="IPR011037">
    <property type="entry name" value="Pyrv_Knase-like_insert_dom_sf"/>
</dbReference>
<dbReference type="Pfam" id="PF00224">
    <property type="entry name" value="PK"/>
    <property type="match status" value="1"/>
</dbReference>
<keyword evidence="10" id="KW-0067">ATP-binding</keyword>
<dbReference type="InterPro" id="IPR018209">
    <property type="entry name" value="Pyrv_Knase_AS"/>
</dbReference>
<evidence type="ECO:0000256" key="14">
    <source>
        <dbReference type="ARBA" id="ARBA00048152"/>
    </source>
</evidence>
<comment type="cofactor">
    <cofactor evidence="1">
        <name>Mg(2+)</name>
        <dbReference type="ChEBI" id="CHEBI:18420"/>
    </cofactor>
</comment>
<dbReference type="GeneTree" id="ENSGT00390000008859"/>
<dbReference type="SUPFAM" id="SSF50800">
    <property type="entry name" value="PK beta-barrel domain-like"/>
    <property type="match status" value="1"/>
</dbReference>
<evidence type="ECO:0000256" key="2">
    <source>
        <dbReference type="ARBA" id="ARBA00001958"/>
    </source>
</evidence>
<evidence type="ECO:0000256" key="9">
    <source>
        <dbReference type="ARBA" id="ARBA00022777"/>
    </source>
</evidence>
<dbReference type="PROSITE" id="PS00110">
    <property type="entry name" value="PYRUVATE_KINASE"/>
    <property type="match status" value="1"/>
</dbReference>
<evidence type="ECO:0000313" key="19">
    <source>
        <dbReference type="Proteomes" id="UP000002281"/>
    </source>
</evidence>
<dbReference type="EC" id="2.7.1.40" evidence="16"/>
<dbReference type="FunFam" id="3.20.20.60:FF:000025">
    <property type="entry name" value="Pyruvate kinase"/>
    <property type="match status" value="1"/>
</dbReference>
<dbReference type="InterPro" id="IPR015806">
    <property type="entry name" value="Pyrv_Knase_insert_dom_sf"/>
</dbReference>
<protein>
    <recommendedName>
        <fullName evidence="16">Pyruvate kinase</fullName>
        <ecNumber evidence="16">2.7.1.40</ecNumber>
    </recommendedName>
</protein>
<keyword evidence="6 16" id="KW-0808">Transferase</keyword>
<dbReference type="GO" id="GO:0016301">
    <property type="term" value="F:kinase activity"/>
    <property type="evidence" value="ECO:0007669"/>
    <property type="project" value="UniProtKB-KW"/>
</dbReference>
<keyword evidence="11 16" id="KW-0460">Magnesium</keyword>
<comment type="cofactor">
    <cofactor evidence="2">
        <name>K(+)</name>
        <dbReference type="ChEBI" id="CHEBI:29103"/>
    </cofactor>
</comment>
<feature type="domain" description="Pyruvate kinase barrel" evidence="17">
    <location>
        <begin position="43"/>
        <end position="375"/>
    </location>
</feature>
<dbReference type="PRINTS" id="PR01050">
    <property type="entry name" value="PYRUVTKNASE"/>
</dbReference>
<evidence type="ECO:0000256" key="1">
    <source>
        <dbReference type="ARBA" id="ARBA00001946"/>
    </source>
</evidence>
<keyword evidence="9 16" id="KW-0418">Kinase</keyword>
<dbReference type="PANTHER" id="PTHR11817">
    <property type="entry name" value="PYRUVATE KINASE"/>
    <property type="match status" value="1"/>
</dbReference>
<dbReference type="InterPro" id="IPR040442">
    <property type="entry name" value="Pyrv_kinase-like_dom_sf"/>
</dbReference>
<comment type="function">
    <text evidence="15">Catalyzes the final rate-limiting step of glycolysis by mediating the transfer of a phosphoryl group from phosphoenolpyruvate (PEP) to ADP, generating ATP. The ratio between the highly active tetrameric form and nearly inactive dimeric form determines whether glucose carbons are channeled to biosynthetic processes or used for glycolytic ATP production. The transition between the 2 forms contributes to the control of glycolysis and is important for tumor cell proliferation and survival.</text>
</comment>
<evidence type="ECO:0000256" key="16">
    <source>
        <dbReference type="RuleBase" id="RU000504"/>
    </source>
</evidence>
<evidence type="ECO:0007829" key="21">
    <source>
        <dbReference type="PeptideAtlas" id="A0A3Q2IDC8"/>
    </source>
</evidence>
<dbReference type="InterPro" id="IPR015793">
    <property type="entry name" value="Pyrv_Knase_brl"/>
</dbReference>
<evidence type="ECO:0000259" key="17">
    <source>
        <dbReference type="Pfam" id="PF00224"/>
    </source>
</evidence>
<dbReference type="GO" id="GO:0000287">
    <property type="term" value="F:magnesium ion binding"/>
    <property type="evidence" value="ECO:0007669"/>
    <property type="project" value="InterPro"/>
</dbReference>
<dbReference type="NCBIfam" id="NF004491">
    <property type="entry name" value="PRK05826.1"/>
    <property type="match status" value="1"/>
</dbReference>
<keyword evidence="19" id="KW-1185">Reference proteome</keyword>
<keyword evidence="7" id="KW-0479">Metal-binding</keyword>
<evidence type="ECO:0000256" key="3">
    <source>
        <dbReference type="ARBA" id="ARBA00004997"/>
    </source>
</evidence>
<dbReference type="InterPro" id="IPR015813">
    <property type="entry name" value="Pyrv/PenolPyrv_kinase-like_dom"/>
</dbReference>
<gene>
    <name evidence="18 20" type="primary">PKM</name>
</gene>
<reference evidence="18 19" key="1">
    <citation type="journal article" date="2009" name="Science">
        <title>Genome sequence, comparative analysis, and population genetics of the domestic horse.</title>
        <authorList>
            <consortium name="Broad Institute Genome Sequencing Platform"/>
            <consortium name="Broad Institute Whole Genome Assembly Team"/>
            <person name="Wade C.M."/>
            <person name="Giulotto E."/>
            <person name="Sigurdsson S."/>
            <person name="Zoli M."/>
            <person name="Gnerre S."/>
            <person name="Imsland F."/>
            <person name="Lear T.L."/>
            <person name="Adelson D.L."/>
            <person name="Bailey E."/>
            <person name="Bellone R.R."/>
            <person name="Bloecker H."/>
            <person name="Distl O."/>
            <person name="Edgar R.C."/>
            <person name="Garber M."/>
            <person name="Leeb T."/>
            <person name="Mauceli E."/>
            <person name="MacLeod J.N."/>
            <person name="Penedo M.C.T."/>
            <person name="Raison J.M."/>
            <person name="Sharpe T."/>
            <person name="Vogel J."/>
            <person name="Andersson L."/>
            <person name="Antczak D.F."/>
            <person name="Biagi T."/>
            <person name="Binns M.M."/>
            <person name="Chowdhary B.P."/>
            <person name="Coleman S.J."/>
            <person name="Della Valle G."/>
            <person name="Fryc S."/>
            <person name="Guerin G."/>
            <person name="Hasegawa T."/>
            <person name="Hill E.W."/>
            <person name="Jurka J."/>
            <person name="Kiialainen A."/>
            <person name="Lindgren G."/>
            <person name="Liu J."/>
            <person name="Magnani E."/>
            <person name="Mickelson J.R."/>
            <person name="Murray J."/>
            <person name="Nergadze S.G."/>
            <person name="Onofrio R."/>
            <person name="Pedroni S."/>
            <person name="Piras M.F."/>
            <person name="Raudsepp T."/>
            <person name="Rocchi M."/>
            <person name="Roeed K.H."/>
            <person name="Ryder O.A."/>
            <person name="Searle S."/>
            <person name="Skow L."/>
            <person name="Swinburne J.E."/>
            <person name="Syvaenen A.C."/>
            <person name="Tozaki T."/>
            <person name="Valberg S.J."/>
            <person name="Vaudin M."/>
            <person name="White J.R."/>
            <person name="Zody M.C."/>
            <person name="Lander E.S."/>
            <person name="Lindblad-Toh K."/>
        </authorList>
    </citation>
    <scope>NUCLEOTIDE SEQUENCE [LARGE SCALE GENOMIC DNA]</scope>
    <source>
        <strain evidence="18 19">Thoroughbred</strain>
    </source>
</reference>
<evidence type="ECO:0000256" key="6">
    <source>
        <dbReference type="ARBA" id="ARBA00022679"/>
    </source>
</evidence>
<dbReference type="VGNC" id="VGNC:51636">
    <property type="gene designation" value="PKM"/>
</dbReference>
<keyword evidence="13" id="KW-0670">Pyruvate</keyword>
<organism evidence="18 19">
    <name type="scientific">Equus caballus</name>
    <name type="common">Horse</name>
    <dbReference type="NCBI Taxonomy" id="9796"/>
    <lineage>
        <taxon>Eukaryota</taxon>
        <taxon>Metazoa</taxon>
        <taxon>Chordata</taxon>
        <taxon>Craniata</taxon>
        <taxon>Vertebrata</taxon>
        <taxon>Euteleostomi</taxon>
        <taxon>Mammalia</taxon>
        <taxon>Eutheria</taxon>
        <taxon>Laurasiatheria</taxon>
        <taxon>Perissodactyla</taxon>
        <taxon>Equidae</taxon>
        <taxon>Equus</taxon>
    </lineage>
</organism>
<comment type="catalytic activity">
    <reaction evidence="14 16">
        <text>pyruvate + ATP = phosphoenolpyruvate + ADP + H(+)</text>
        <dbReference type="Rhea" id="RHEA:18157"/>
        <dbReference type="ChEBI" id="CHEBI:15361"/>
        <dbReference type="ChEBI" id="CHEBI:15378"/>
        <dbReference type="ChEBI" id="CHEBI:30616"/>
        <dbReference type="ChEBI" id="CHEBI:58702"/>
        <dbReference type="ChEBI" id="CHEBI:456216"/>
        <dbReference type="EC" id="2.7.1.40"/>
    </reaction>
</comment>
<reference evidence="18" key="3">
    <citation type="submission" date="2025-09" db="UniProtKB">
        <authorList>
            <consortium name="Ensembl"/>
        </authorList>
    </citation>
    <scope>IDENTIFICATION</scope>
    <source>
        <strain evidence="18">Thoroughbred</strain>
    </source>
</reference>
<evidence type="ECO:0000256" key="12">
    <source>
        <dbReference type="ARBA" id="ARBA00023152"/>
    </source>
</evidence>
<dbReference type="UniPathway" id="UPA00109">
    <property type="reaction ID" value="UER00188"/>
</dbReference>
<reference evidence="18" key="2">
    <citation type="submission" date="2025-08" db="UniProtKB">
        <authorList>
            <consortium name="Ensembl"/>
        </authorList>
    </citation>
    <scope>IDENTIFICATION</scope>
    <source>
        <strain evidence="18">Thoroughbred</strain>
    </source>
</reference>
<keyword evidence="5" id="KW-0021">Allosteric enzyme</keyword>
<dbReference type="GO" id="GO:0030955">
    <property type="term" value="F:potassium ion binding"/>
    <property type="evidence" value="ECO:0007669"/>
    <property type="project" value="InterPro"/>
</dbReference>
<evidence type="ECO:0000256" key="4">
    <source>
        <dbReference type="ARBA" id="ARBA00008663"/>
    </source>
</evidence>
<proteinExistence type="evidence at protein level"/>
<dbReference type="AlphaFoldDB" id="A0A3Q2IDC8"/>